<dbReference type="Gene3D" id="2.40.50.100">
    <property type="match status" value="1"/>
</dbReference>
<dbReference type="InterPro" id="IPR011053">
    <property type="entry name" value="Single_hybrid_motif"/>
</dbReference>
<feature type="domain" description="Lipoyl-binding" evidence="2">
    <location>
        <begin position="177"/>
        <end position="230"/>
    </location>
</feature>
<dbReference type="InterPro" id="IPR000089">
    <property type="entry name" value="Biotin_lipoyl"/>
</dbReference>
<evidence type="ECO:0000313" key="4">
    <source>
        <dbReference type="Proteomes" id="UP000247498"/>
    </source>
</evidence>
<evidence type="ECO:0000259" key="2">
    <source>
        <dbReference type="Pfam" id="PF00364"/>
    </source>
</evidence>
<evidence type="ECO:0000313" key="3">
    <source>
        <dbReference type="EMBL" id="GBF93281.1"/>
    </source>
</evidence>
<dbReference type="FunCoup" id="A0A2V0P078">
    <property type="interactions" value="647"/>
</dbReference>
<reference evidence="3 4" key="1">
    <citation type="journal article" date="2018" name="Sci. Rep.">
        <title>Raphidocelis subcapitata (=Pseudokirchneriella subcapitata) provides an insight into genome evolution and environmental adaptations in the Sphaeropleales.</title>
        <authorList>
            <person name="Suzuki S."/>
            <person name="Yamaguchi H."/>
            <person name="Nakajima N."/>
            <person name="Kawachi M."/>
        </authorList>
    </citation>
    <scope>NUCLEOTIDE SEQUENCE [LARGE SCALE GENOMIC DNA]</scope>
    <source>
        <strain evidence="3 4">NIES-35</strain>
    </source>
</reference>
<evidence type="ECO:0000256" key="1">
    <source>
        <dbReference type="SAM" id="MobiDB-lite"/>
    </source>
</evidence>
<dbReference type="Proteomes" id="UP000247498">
    <property type="component" value="Unassembled WGS sequence"/>
</dbReference>
<dbReference type="Pfam" id="PF00364">
    <property type="entry name" value="Biotin_lipoyl"/>
    <property type="match status" value="1"/>
</dbReference>
<keyword evidence="4" id="KW-1185">Reference proteome</keyword>
<dbReference type="OrthoDB" id="529457at2759"/>
<dbReference type="AlphaFoldDB" id="A0A2V0P078"/>
<feature type="region of interest" description="Disordered" evidence="1">
    <location>
        <begin position="32"/>
        <end position="64"/>
    </location>
</feature>
<proteinExistence type="predicted"/>
<accession>A0A2V0P078</accession>
<comment type="caution">
    <text evidence="3">The sequence shown here is derived from an EMBL/GenBank/DDBJ whole genome shotgun (WGS) entry which is preliminary data.</text>
</comment>
<name>A0A2V0P078_9CHLO</name>
<dbReference type="InterPro" id="IPR053217">
    <property type="entry name" value="ACC_Biotin_Carrier"/>
</dbReference>
<protein>
    <recommendedName>
        <fullName evidence="2">Lipoyl-binding domain-containing protein</fullName>
    </recommendedName>
</protein>
<organism evidence="3 4">
    <name type="scientific">Raphidocelis subcapitata</name>
    <dbReference type="NCBI Taxonomy" id="307507"/>
    <lineage>
        <taxon>Eukaryota</taxon>
        <taxon>Viridiplantae</taxon>
        <taxon>Chlorophyta</taxon>
        <taxon>core chlorophytes</taxon>
        <taxon>Chlorophyceae</taxon>
        <taxon>CS clade</taxon>
        <taxon>Sphaeropleales</taxon>
        <taxon>Selenastraceae</taxon>
        <taxon>Raphidocelis</taxon>
    </lineage>
</organism>
<dbReference type="PANTHER" id="PTHR47597:SF1">
    <property type="entry name" value="IS A MEMBER OF THE PF|00364 BIOTIN-REQUIRING ENZYMES FAMILY-RELATED"/>
    <property type="match status" value="1"/>
</dbReference>
<dbReference type="SUPFAM" id="SSF51230">
    <property type="entry name" value="Single hybrid motif"/>
    <property type="match status" value="1"/>
</dbReference>
<dbReference type="InParanoid" id="A0A2V0P078"/>
<dbReference type="PANTHER" id="PTHR47597">
    <property type="entry name" value="IS A MEMBER OF THE PF|00364 BIOTIN-REQUIRING ENZYMES FAMILY-RELATED"/>
    <property type="match status" value="1"/>
</dbReference>
<sequence length="241" mass="24970">MLAVTSRASAVARAPLVARRVALPARVGRAQLRATAEVEAKTESKKKKKEEEEEEVYDGPDVSPSTGQVQAFLNSVCETGVAQVELKLGNFSLKVRRSLEAGSAAAGPAPPAPAAAYAAPAYEPAAPAVTIITAGSPSAVSPYESIDEGLVYVTSPKVGIFRRGKYAAGKRIGKGDLVKDGDTVRSGQAIGFVEQLGTFVEVKVPQGGEVAGFKVADGEPVEYGQVVMELAPQFSLASPAT</sequence>
<gene>
    <name evidence="3" type="ORF">Rsub_06013</name>
</gene>
<dbReference type="CDD" id="cd06850">
    <property type="entry name" value="biotinyl_domain"/>
    <property type="match status" value="1"/>
</dbReference>
<dbReference type="EMBL" id="BDRX01000039">
    <property type="protein sequence ID" value="GBF93281.1"/>
    <property type="molecule type" value="Genomic_DNA"/>
</dbReference>